<dbReference type="AlphaFoldDB" id="A0A6A4IDB9"/>
<feature type="domain" description="DUF202" evidence="8">
    <location>
        <begin position="133"/>
        <end position="229"/>
    </location>
</feature>
<evidence type="ECO:0000256" key="4">
    <source>
        <dbReference type="ARBA" id="ARBA00022989"/>
    </source>
</evidence>
<evidence type="ECO:0000256" key="5">
    <source>
        <dbReference type="ARBA" id="ARBA00023136"/>
    </source>
</evidence>
<evidence type="ECO:0000259" key="8">
    <source>
        <dbReference type="Pfam" id="PF02656"/>
    </source>
</evidence>
<gene>
    <name evidence="9" type="ORF">BT96DRAFT_986215</name>
</gene>
<feature type="transmembrane region" description="Helical" evidence="7">
    <location>
        <begin position="204"/>
        <end position="225"/>
    </location>
</feature>
<keyword evidence="5 7" id="KW-0472">Membrane</keyword>
<keyword evidence="3 7" id="KW-0812">Transmembrane</keyword>
<dbReference type="PANTHER" id="PTHR34187:SF2">
    <property type="entry name" value="DUF202 DOMAIN-CONTAINING PROTEIN"/>
    <property type="match status" value="1"/>
</dbReference>
<name>A0A6A4IDB9_9AGAR</name>
<evidence type="ECO:0000313" key="9">
    <source>
        <dbReference type="EMBL" id="KAE9407990.1"/>
    </source>
</evidence>
<organism evidence="9 10">
    <name type="scientific">Gymnopus androsaceus JB14</name>
    <dbReference type="NCBI Taxonomy" id="1447944"/>
    <lineage>
        <taxon>Eukaryota</taxon>
        <taxon>Fungi</taxon>
        <taxon>Dikarya</taxon>
        <taxon>Basidiomycota</taxon>
        <taxon>Agaricomycotina</taxon>
        <taxon>Agaricomycetes</taxon>
        <taxon>Agaricomycetidae</taxon>
        <taxon>Agaricales</taxon>
        <taxon>Marasmiineae</taxon>
        <taxon>Omphalotaceae</taxon>
        <taxon>Gymnopus</taxon>
    </lineage>
</organism>
<dbReference type="EMBL" id="ML769393">
    <property type="protein sequence ID" value="KAE9407990.1"/>
    <property type="molecule type" value="Genomic_DNA"/>
</dbReference>
<protein>
    <recommendedName>
        <fullName evidence="8">DUF202 domain-containing protein</fullName>
    </recommendedName>
</protein>
<dbReference type="GO" id="GO:0005886">
    <property type="term" value="C:plasma membrane"/>
    <property type="evidence" value="ECO:0007669"/>
    <property type="project" value="UniProtKB-SubCell"/>
</dbReference>
<evidence type="ECO:0000256" key="2">
    <source>
        <dbReference type="ARBA" id="ARBA00022475"/>
    </source>
</evidence>
<comment type="subcellular location">
    <subcellularLocation>
        <location evidence="1">Cell membrane</location>
        <topology evidence="1">Multi-pass membrane protein</topology>
    </subcellularLocation>
</comment>
<dbReference type="OrthoDB" id="199599at2759"/>
<sequence length="262" mass="28343">MVMSSFHSSPPEPQPQPMPNERSALLPPAHRPSRTGTSRVKSQSRDRGRRRTRKMSMEMGTESDCRSRQSSLGRLTLRRRQSSLSSFTLLPCSDSTPSSSPSISTDRSGWIWIPSLLDFLKPLVLQNTGSVARDHLALERTVLSYMRTSVGIAAVGVALVQMLYAPDQSVPIPSPTHLTGPANSTLAFSVCKNTSSTMRLGMNVLGIAAVMLGVFFLLAGLHRYFTVQSALLKGQFLVARGIIVGTVFGMGSFCGIGSRGLC</sequence>
<keyword evidence="4 7" id="KW-1133">Transmembrane helix</keyword>
<accession>A0A6A4IDB9</accession>
<dbReference type="Proteomes" id="UP000799118">
    <property type="component" value="Unassembled WGS sequence"/>
</dbReference>
<evidence type="ECO:0000256" key="3">
    <source>
        <dbReference type="ARBA" id="ARBA00022692"/>
    </source>
</evidence>
<evidence type="ECO:0000313" key="10">
    <source>
        <dbReference type="Proteomes" id="UP000799118"/>
    </source>
</evidence>
<dbReference type="Pfam" id="PF02656">
    <property type="entry name" value="DUF202"/>
    <property type="match status" value="1"/>
</dbReference>
<keyword evidence="2" id="KW-1003">Cell membrane</keyword>
<dbReference type="InterPro" id="IPR052053">
    <property type="entry name" value="IM_YidH-like"/>
</dbReference>
<evidence type="ECO:0000256" key="1">
    <source>
        <dbReference type="ARBA" id="ARBA00004651"/>
    </source>
</evidence>
<evidence type="ECO:0000256" key="7">
    <source>
        <dbReference type="SAM" id="Phobius"/>
    </source>
</evidence>
<keyword evidence="10" id="KW-1185">Reference proteome</keyword>
<dbReference type="PANTHER" id="PTHR34187">
    <property type="entry name" value="FGR18P"/>
    <property type="match status" value="1"/>
</dbReference>
<proteinExistence type="predicted"/>
<feature type="transmembrane region" description="Helical" evidence="7">
    <location>
        <begin position="237"/>
        <end position="258"/>
    </location>
</feature>
<reference evidence="9" key="1">
    <citation type="journal article" date="2019" name="Environ. Microbiol.">
        <title>Fungal ecological strategies reflected in gene transcription - a case study of two litter decomposers.</title>
        <authorList>
            <person name="Barbi F."/>
            <person name="Kohler A."/>
            <person name="Barry K."/>
            <person name="Baskaran P."/>
            <person name="Daum C."/>
            <person name="Fauchery L."/>
            <person name="Ihrmark K."/>
            <person name="Kuo A."/>
            <person name="LaButti K."/>
            <person name="Lipzen A."/>
            <person name="Morin E."/>
            <person name="Grigoriev I.V."/>
            <person name="Henrissat B."/>
            <person name="Lindahl B."/>
            <person name="Martin F."/>
        </authorList>
    </citation>
    <scope>NUCLEOTIDE SEQUENCE</scope>
    <source>
        <strain evidence="9">JB14</strain>
    </source>
</reference>
<dbReference type="InterPro" id="IPR003807">
    <property type="entry name" value="DUF202"/>
</dbReference>
<feature type="region of interest" description="Disordered" evidence="6">
    <location>
        <begin position="1"/>
        <end position="77"/>
    </location>
</feature>
<evidence type="ECO:0000256" key="6">
    <source>
        <dbReference type="SAM" id="MobiDB-lite"/>
    </source>
</evidence>